<dbReference type="SUPFAM" id="SSF54637">
    <property type="entry name" value="Thioesterase/thiol ester dehydrase-isomerase"/>
    <property type="match status" value="1"/>
</dbReference>
<name>E6QWE0_9ZZZZ</name>
<dbReference type="Gene3D" id="3.10.129.10">
    <property type="entry name" value="Hotdog Thioesterase"/>
    <property type="match status" value="1"/>
</dbReference>
<dbReference type="EMBL" id="CABR01000151">
    <property type="protein sequence ID" value="CBI11563.1"/>
    <property type="molecule type" value="Genomic_DNA"/>
</dbReference>
<gene>
    <name evidence="1" type="ORF">CARN7_2397</name>
</gene>
<evidence type="ECO:0000313" key="1">
    <source>
        <dbReference type="EMBL" id="CBI11563.1"/>
    </source>
</evidence>
<dbReference type="InterPro" id="IPR016776">
    <property type="entry name" value="ApeP-like_dehydratase"/>
</dbReference>
<protein>
    <recommendedName>
        <fullName evidence="2">3-hydroxylacyl-ACP dehydratase</fullName>
    </recommendedName>
</protein>
<dbReference type="InterPro" id="IPR029069">
    <property type="entry name" value="HotDog_dom_sf"/>
</dbReference>
<dbReference type="Pfam" id="PF22817">
    <property type="entry name" value="ApeP-like"/>
    <property type="match status" value="1"/>
</dbReference>
<evidence type="ECO:0008006" key="2">
    <source>
        <dbReference type="Google" id="ProtNLM"/>
    </source>
</evidence>
<dbReference type="AlphaFoldDB" id="E6QWE0"/>
<sequence length="153" mass="16634">MLDHAWIAAHIPHQGDMCLLDHIVMWDEQQLHCQASSHRLINHPLRSRDQLSSAFGIEYAAQAMAVHGALLAPANNPRPRAGFLVSVRGAMLHVARLDDIAADLDIVVTCIHSSEDNILYQFTVHAAGQLLLDGRAAVILSAGHQLQLSGSTL</sequence>
<proteinExistence type="predicted"/>
<reference evidence="1" key="1">
    <citation type="submission" date="2009-10" db="EMBL/GenBank/DDBJ databases">
        <title>Diversity of trophic interactions inside an arsenic-rich microbial ecosystem.</title>
        <authorList>
            <person name="Bertin P.N."/>
            <person name="Heinrich-Salmeron A."/>
            <person name="Pelletier E."/>
            <person name="Goulhen-Chollet F."/>
            <person name="Arsene-Ploetze F."/>
            <person name="Gallien S."/>
            <person name="Calteau A."/>
            <person name="Vallenet D."/>
            <person name="Casiot C."/>
            <person name="Chane-Woon-Ming B."/>
            <person name="Giloteaux L."/>
            <person name="Barakat M."/>
            <person name="Bonnefoy V."/>
            <person name="Bruneel O."/>
            <person name="Chandler M."/>
            <person name="Cleiss J."/>
            <person name="Duran R."/>
            <person name="Elbaz-Poulichet F."/>
            <person name="Fonknechten N."/>
            <person name="Lauga B."/>
            <person name="Mornico D."/>
            <person name="Ortet P."/>
            <person name="Schaeffer C."/>
            <person name="Siguier P."/>
            <person name="Alexander Thil Smith A."/>
            <person name="Van Dorsselaer A."/>
            <person name="Weissenbach J."/>
            <person name="Medigue C."/>
            <person name="Le Paslier D."/>
        </authorList>
    </citation>
    <scope>NUCLEOTIDE SEQUENCE</scope>
</reference>
<accession>E6QWE0</accession>
<organism evidence="1">
    <name type="scientific">mine drainage metagenome</name>
    <dbReference type="NCBI Taxonomy" id="410659"/>
    <lineage>
        <taxon>unclassified sequences</taxon>
        <taxon>metagenomes</taxon>
        <taxon>ecological metagenomes</taxon>
    </lineage>
</organism>
<comment type="caution">
    <text evidence="1">The sequence shown here is derived from an EMBL/GenBank/DDBJ whole genome shotgun (WGS) entry which is preliminary data.</text>
</comment>